<protein>
    <submittedName>
        <fullName evidence="2">Methyltransferase domain-containing protein</fullName>
    </submittedName>
</protein>
<dbReference type="STRING" id="660518.SAMN05216218_101155"/>
<dbReference type="GO" id="GO:0032259">
    <property type="term" value="P:methylation"/>
    <property type="evidence" value="ECO:0007669"/>
    <property type="project" value="UniProtKB-KW"/>
</dbReference>
<gene>
    <name evidence="2" type="ORF">SAMN05216218_101155</name>
</gene>
<dbReference type="InterPro" id="IPR029063">
    <property type="entry name" value="SAM-dependent_MTases_sf"/>
</dbReference>
<sequence length="205" mass="23464">MPSVLSEADRQRLLDNDDERFYDQPRFVQHVDEPFRERLTTLYRDRFSPDDDVLDLMSSWVSHLPPDLELGEVIGHGLNEAELTRNDRLDSWFRQNLNDDQRLPLESASVDAVLCAVSVQYLQYPGRVFAEVARTLRPGGFVVVSFSNRMFAQKAIRAWRSRSMDERAALVGTYLDSTGAFDDPTVHAAVEHGRDPFYAVTATKR</sequence>
<keyword evidence="2" id="KW-0808">Transferase</keyword>
<accession>A0A1G7FEB3</accession>
<dbReference type="EMBL" id="FNBK01000001">
    <property type="protein sequence ID" value="SDE74261.1"/>
    <property type="molecule type" value="Genomic_DNA"/>
</dbReference>
<name>A0A1G7FEB3_9EURY</name>
<evidence type="ECO:0000313" key="2">
    <source>
        <dbReference type="EMBL" id="SDE74261.1"/>
    </source>
</evidence>
<dbReference type="Gene3D" id="3.40.50.150">
    <property type="entry name" value="Vaccinia Virus protein VP39"/>
    <property type="match status" value="1"/>
</dbReference>
<feature type="domain" description="Methyltransferase type 11" evidence="1">
    <location>
        <begin position="93"/>
        <end position="144"/>
    </location>
</feature>
<dbReference type="Pfam" id="PF08241">
    <property type="entry name" value="Methyltransf_11"/>
    <property type="match status" value="1"/>
</dbReference>
<proteinExistence type="predicted"/>
<dbReference type="AlphaFoldDB" id="A0A1G7FEB3"/>
<dbReference type="SUPFAM" id="SSF53335">
    <property type="entry name" value="S-adenosyl-L-methionine-dependent methyltransferases"/>
    <property type="match status" value="1"/>
</dbReference>
<dbReference type="Proteomes" id="UP000199076">
    <property type="component" value="Unassembled WGS sequence"/>
</dbReference>
<dbReference type="PANTHER" id="PTHR43036:SF2">
    <property type="entry name" value="OS04G0481300 PROTEIN"/>
    <property type="match status" value="1"/>
</dbReference>
<reference evidence="3" key="1">
    <citation type="submission" date="2016-10" db="EMBL/GenBank/DDBJ databases">
        <authorList>
            <person name="Varghese N."/>
            <person name="Submissions S."/>
        </authorList>
    </citation>
    <scope>NUCLEOTIDE SEQUENCE [LARGE SCALE GENOMIC DNA]</scope>
    <source>
        <strain evidence="3">IBRC-M 10760</strain>
    </source>
</reference>
<dbReference type="PANTHER" id="PTHR43036">
    <property type="entry name" value="OSJNBB0011N17.9 PROTEIN"/>
    <property type="match status" value="1"/>
</dbReference>
<keyword evidence="3" id="KW-1185">Reference proteome</keyword>
<organism evidence="2 3">
    <name type="scientific">Halorientalis regularis</name>
    <dbReference type="NCBI Taxonomy" id="660518"/>
    <lineage>
        <taxon>Archaea</taxon>
        <taxon>Methanobacteriati</taxon>
        <taxon>Methanobacteriota</taxon>
        <taxon>Stenosarchaea group</taxon>
        <taxon>Halobacteria</taxon>
        <taxon>Halobacteriales</taxon>
        <taxon>Haloarculaceae</taxon>
        <taxon>Halorientalis</taxon>
    </lineage>
</organism>
<dbReference type="CDD" id="cd02440">
    <property type="entry name" value="AdoMet_MTases"/>
    <property type="match status" value="1"/>
</dbReference>
<dbReference type="RefSeq" id="WP_092686558.1">
    <property type="nucleotide sequence ID" value="NZ_FNBK01000001.1"/>
</dbReference>
<evidence type="ECO:0000313" key="3">
    <source>
        <dbReference type="Proteomes" id="UP000199076"/>
    </source>
</evidence>
<evidence type="ECO:0000259" key="1">
    <source>
        <dbReference type="Pfam" id="PF08241"/>
    </source>
</evidence>
<dbReference type="OrthoDB" id="57427at2157"/>
<dbReference type="InterPro" id="IPR013216">
    <property type="entry name" value="Methyltransf_11"/>
</dbReference>
<keyword evidence="2" id="KW-0489">Methyltransferase</keyword>
<dbReference type="GO" id="GO:0008757">
    <property type="term" value="F:S-adenosylmethionine-dependent methyltransferase activity"/>
    <property type="evidence" value="ECO:0007669"/>
    <property type="project" value="InterPro"/>
</dbReference>